<comment type="subcellular location">
    <subcellularLocation>
        <location evidence="1">Membrane</location>
        <topology evidence="1">Multi-pass membrane protein</topology>
    </subcellularLocation>
</comment>
<dbReference type="SUPFAM" id="SSF111352">
    <property type="entry name" value="Ammonium transporter"/>
    <property type="match status" value="1"/>
</dbReference>
<dbReference type="Pfam" id="PF00909">
    <property type="entry name" value="Ammonium_transp"/>
    <property type="match status" value="1"/>
</dbReference>
<dbReference type="AlphaFoldDB" id="A0A7C4LK17"/>
<dbReference type="EMBL" id="DSVQ01000012">
    <property type="protein sequence ID" value="HGT39082.1"/>
    <property type="molecule type" value="Genomic_DNA"/>
</dbReference>
<dbReference type="PANTHER" id="PTHR43029">
    <property type="entry name" value="AMMONIUM TRANSPORTER MEP2"/>
    <property type="match status" value="1"/>
</dbReference>
<evidence type="ECO:0000256" key="1">
    <source>
        <dbReference type="ARBA" id="ARBA00004141"/>
    </source>
</evidence>
<feature type="domain" description="Ammonium transporter AmtB-like" evidence="10">
    <location>
        <begin position="82"/>
        <end position="512"/>
    </location>
</feature>
<feature type="transmembrane region" description="Helical" evidence="8">
    <location>
        <begin position="375"/>
        <end position="393"/>
    </location>
</feature>
<dbReference type="Gene3D" id="1.10.3430.10">
    <property type="entry name" value="Ammonium transporter AmtB like domains"/>
    <property type="match status" value="1"/>
</dbReference>
<keyword evidence="6 8" id="KW-0472">Membrane</keyword>
<dbReference type="GO" id="GO:0008519">
    <property type="term" value="F:ammonium channel activity"/>
    <property type="evidence" value="ECO:0007669"/>
    <property type="project" value="InterPro"/>
</dbReference>
<feature type="transmembrane region" description="Helical" evidence="8">
    <location>
        <begin position="206"/>
        <end position="228"/>
    </location>
</feature>
<evidence type="ECO:0000256" key="8">
    <source>
        <dbReference type="SAM" id="Phobius"/>
    </source>
</evidence>
<keyword evidence="5 8" id="KW-1133">Transmembrane helix</keyword>
<evidence type="ECO:0000256" key="4">
    <source>
        <dbReference type="ARBA" id="ARBA00022692"/>
    </source>
</evidence>
<dbReference type="GO" id="GO:0005886">
    <property type="term" value="C:plasma membrane"/>
    <property type="evidence" value="ECO:0007669"/>
    <property type="project" value="TreeGrafter"/>
</dbReference>
<evidence type="ECO:0000256" key="7">
    <source>
        <dbReference type="ARBA" id="ARBA00023177"/>
    </source>
</evidence>
<reference evidence="11" key="1">
    <citation type="journal article" date="2020" name="mSystems">
        <title>Genome- and Community-Level Interaction Insights into Carbon Utilization and Element Cycling Functions of Hydrothermarchaeota in Hydrothermal Sediment.</title>
        <authorList>
            <person name="Zhou Z."/>
            <person name="Liu Y."/>
            <person name="Xu W."/>
            <person name="Pan J."/>
            <person name="Luo Z.H."/>
            <person name="Li M."/>
        </authorList>
    </citation>
    <scope>NUCLEOTIDE SEQUENCE [LARGE SCALE GENOMIC DNA]</scope>
    <source>
        <strain evidence="11">SpSt-508</strain>
    </source>
</reference>
<feature type="transmembrane region" description="Helical" evidence="8">
    <location>
        <begin position="268"/>
        <end position="290"/>
    </location>
</feature>
<evidence type="ECO:0000256" key="2">
    <source>
        <dbReference type="ARBA" id="ARBA00005887"/>
    </source>
</evidence>
<proteinExistence type="inferred from homology"/>
<feature type="transmembrane region" description="Helical" evidence="8">
    <location>
        <begin position="235"/>
        <end position="256"/>
    </location>
</feature>
<feature type="transmembrane region" description="Helical" evidence="8">
    <location>
        <begin position="302"/>
        <end position="324"/>
    </location>
</feature>
<dbReference type="InterPro" id="IPR029020">
    <property type="entry name" value="Ammonium/urea_transptr"/>
</dbReference>
<feature type="transmembrane region" description="Helical" evidence="8">
    <location>
        <begin position="82"/>
        <end position="104"/>
    </location>
</feature>
<dbReference type="InterPro" id="IPR001905">
    <property type="entry name" value="Ammonium_transpt"/>
</dbReference>
<name>A0A7C4LK17_9PLAN</name>
<feature type="chain" id="PRO_5028452597" evidence="9">
    <location>
        <begin position="27"/>
        <end position="515"/>
    </location>
</feature>
<feature type="signal peptide" evidence="9">
    <location>
        <begin position="1"/>
        <end position="26"/>
    </location>
</feature>
<feature type="transmembrane region" description="Helical" evidence="8">
    <location>
        <begin position="430"/>
        <end position="450"/>
    </location>
</feature>
<feature type="transmembrane region" description="Helical" evidence="8">
    <location>
        <begin position="336"/>
        <end position="363"/>
    </location>
</feature>
<keyword evidence="4 8" id="KW-0812">Transmembrane</keyword>
<protein>
    <submittedName>
        <fullName evidence="11">Ammonium transporter</fullName>
    </submittedName>
</protein>
<keyword evidence="9" id="KW-0732">Signal</keyword>
<evidence type="ECO:0000256" key="5">
    <source>
        <dbReference type="ARBA" id="ARBA00022989"/>
    </source>
</evidence>
<evidence type="ECO:0000313" key="11">
    <source>
        <dbReference type="EMBL" id="HGT39082.1"/>
    </source>
</evidence>
<evidence type="ECO:0000256" key="9">
    <source>
        <dbReference type="SAM" id="SignalP"/>
    </source>
</evidence>
<feature type="transmembrane region" description="Helical" evidence="8">
    <location>
        <begin position="462"/>
        <end position="485"/>
    </location>
</feature>
<sequence length="515" mass="53893">MNRCCALVVCWAAVCWVAGNSSRLFAQEPPVPQAPPAKTESAPVAAEAAAPPLSPPAALPPLDTAAAPPAHLSSPYDTGSTAWLLISSALVFFMMPGLALFYGGMVRAKNVLNMFMCVMACVPICAVQWVAWGYSLAFSSTSLIAVEAGKNDDGTTPPPLSYLGFDPNLLFFQAFGDPAPSNVDYFGKLGTSGDTTGAAPTGVPEVLFAMFQMMFAIITPALIVGAIAERVKFSAWCLFVVLWATLVYDPVCHWVWNVNGWLFQKGVYDFAGGTVVHLLAGVSALALILILPKRRGYPTAAFLPHSIGWTLMGAGLLMVGWFGFNAGSAIAVGRDFLPVAGATAALAFATTAIAGSAAAGSWMFAEWFHVGKPTALGLASGMVAGLVVITPCAGHVSPLGALLIGLIGGLVCFVAVQLKQVLKYDDSLDVVGVHGVGGGLGALLVGYFAIRPALGGWQQVWLQLQGLIAAGVYAFVWTLILGVLIHRTIGFTVDQKTEEEGLDLAEHGEVGYRLT</sequence>
<accession>A0A7C4LK17</accession>
<organism evidence="11">
    <name type="scientific">Schlesneria paludicola</name>
    <dbReference type="NCBI Taxonomy" id="360056"/>
    <lineage>
        <taxon>Bacteria</taxon>
        <taxon>Pseudomonadati</taxon>
        <taxon>Planctomycetota</taxon>
        <taxon>Planctomycetia</taxon>
        <taxon>Planctomycetales</taxon>
        <taxon>Planctomycetaceae</taxon>
        <taxon>Schlesneria</taxon>
    </lineage>
</organism>
<evidence type="ECO:0000256" key="6">
    <source>
        <dbReference type="ARBA" id="ARBA00023136"/>
    </source>
</evidence>
<comment type="caution">
    <text evidence="11">The sequence shown here is derived from an EMBL/GenBank/DDBJ whole genome shotgun (WGS) entry which is preliminary data.</text>
</comment>
<gene>
    <name evidence="11" type="ORF">ENS64_07435</name>
</gene>
<dbReference type="InterPro" id="IPR024041">
    <property type="entry name" value="NH4_transpt_AmtB-like_dom"/>
</dbReference>
<evidence type="ECO:0000259" key="10">
    <source>
        <dbReference type="Pfam" id="PF00909"/>
    </source>
</evidence>
<keyword evidence="7" id="KW-0924">Ammonia transport</keyword>
<comment type="similarity">
    <text evidence="2">Belongs to the ammonia transporter channel (TC 1.A.11.2) family.</text>
</comment>
<keyword evidence="3" id="KW-0813">Transport</keyword>
<feature type="transmembrane region" description="Helical" evidence="8">
    <location>
        <begin position="399"/>
        <end position="418"/>
    </location>
</feature>
<evidence type="ECO:0000256" key="3">
    <source>
        <dbReference type="ARBA" id="ARBA00022448"/>
    </source>
</evidence>
<feature type="transmembrane region" description="Helical" evidence="8">
    <location>
        <begin position="111"/>
        <end position="132"/>
    </location>
</feature>
<dbReference type="PANTHER" id="PTHR43029:SF10">
    <property type="entry name" value="AMMONIUM TRANSPORTER MEP2"/>
    <property type="match status" value="1"/>
</dbReference>